<organism evidence="1 2">
    <name type="scientific">Ligilactobacillus acidipiscis DSM 15836</name>
    <dbReference type="NCBI Taxonomy" id="1423716"/>
    <lineage>
        <taxon>Bacteria</taxon>
        <taxon>Bacillati</taxon>
        <taxon>Bacillota</taxon>
        <taxon>Bacilli</taxon>
        <taxon>Lactobacillales</taxon>
        <taxon>Lactobacillaceae</taxon>
        <taxon>Ligilactobacillus</taxon>
    </lineage>
</organism>
<evidence type="ECO:0000313" key="1">
    <source>
        <dbReference type="EMBL" id="KRM23745.1"/>
    </source>
</evidence>
<protein>
    <recommendedName>
        <fullName evidence="3">DUF4828 domain-containing protein</fullName>
    </recommendedName>
</protein>
<dbReference type="Pfam" id="PF16110">
    <property type="entry name" value="DUF4828"/>
    <property type="match status" value="1"/>
</dbReference>
<comment type="caution">
    <text evidence="1">The sequence shown here is derived from an EMBL/GenBank/DDBJ whole genome shotgun (WGS) entry which is preliminary data.</text>
</comment>
<evidence type="ECO:0000313" key="2">
    <source>
        <dbReference type="Proteomes" id="UP000051217"/>
    </source>
</evidence>
<dbReference type="InterPro" id="IPR032254">
    <property type="entry name" value="DUF4828"/>
</dbReference>
<accession>A0ABR5PHW8</accession>
<reference evidence="1 2" key="1">
    <citation type="journal article" date="2015" name="Genome Announc.">
        <title>Expanding the biotechnology potential of lactobacilli through comparative genomics of 213 strains and associated genera.</title>
        <authorList>
            <person name="Sun Z."/>
            <person name="Harris H.M."/>
            <person name="McCann A."/>
            <person name="Guo C."/>
            <person name="Argimon S."/>
            <person name="Zhang W."/>
            <person name="Yang X."/>
            <person name="Jeffery I.B."/>
            <person name="Cooney J.C."/>
            <person name="Kagawa T.F."/>
            <person name="Liu W."/>
            <person name="Song Y."/>
            <person name="Salvetti E."/>
            <person name="Wrobel A."/>
            <person name="Rasinkangas P."/>
            <person name="Parkhill J."/>
            <person name="Rea M.C."/>
            <person name="O'Sullivan O."/>
            <person name="Ritari J."/>
            <person name="Douillard F.P."/>
            <person name="Paul Ross R."/>
            <person name="Yang R."/>
            <person name="Briner A.E."/>
            <person name="Felis G.E."/>
            <person name="de Vos W.M."/>
            <person name="Barrangou R."/>
            <person name="Klaenhammer T.R."/>
            <person name="Caufield P.W."/>
            <person name="Cui Y."/>
            <person name="Zhang H."/>
            <person name="O'Toole P.W."/>
        </authorList>
    </citation>
    <scope>NUCLEOTIDE SEQUENCE [LARGE SCALE GENOMIC DNA]</scope>
    <source>
        <strain evidence="1 2">DSM 15836</strain>
    </source>
</reference>
<dbReference type="EMBL" id="AZFI01000169">
    <property type="protein sequence ID" value="KRM23745.1"/>
    <property type="molecule type" value="Genomic_DNA"/>
</dbReference>
<keyword evidence="2" id="KW-1185">Reference proteome</keyword>
<gene>
    <name evidence="1" type="ORF">FC65_GL000640</name>
</gene>
<sequence length="138" mass="15603">MIYIAKGEKEGAKMGLMRFGKRRSHLIGSFLAKMIRPGKQKQQPSNDLAGIFSGNWQFTDENNSRVHHLHINLDLSISLDGRALPGSVLNLTEKELVFLDTYGYHLRIDAIDQHPISVYDEADDRVYQLTPCDSTNNS</sequence>
<proteinExistence type="predicted"/>
<name>A0ABR5PHW8_9LACO</name>
<evidence type="ECO:0008006" key="3">
    <source>
        <dbReference type="Google" id="ProtNLM"/>
    </source>
</evidence>
<dbReference type="Proteomes" id="UP000051217">
    <property type="component" value="Unassembled WGS sequence"/>
</dbReference>